<name>A0A1Y3B2Q5_EURMA</name>
<reference evidence="1 2" key="1">
    <citation type="submission" date="2017-03" db="EMBL/GenBank/DDBJ databases">
        <title>Genome Survey of Euroglyphus maynei.</title>
        <authorList>
            <person name="Arlian L.G."/>
            <person name="Morgan M.S."/>
            <person name="Rider S.D."/>
        </authorList>
    </citation>
    <scope>NUCLEOTIDE SEQUENCE [LARGE SCALE GENOMIC DNA]</scope>
    <source>
        <strain evidence="1">Arlian Lab</strain>
        <tissue evidence="1">Whole body</tissue>
    </source>
</reference>
<gene>
    <name evidence="1" type="ORF">BLA29_013208</name>
</gene>
<sequence>MTNNANYEVLTEKFCFRLPSNGHHSSSSSNRSQMVNRALFLDVLSKRTPQNLSSTHGHHHHHLFHHQHSSQHSDASNYYLIIQVWRFGRTLTNDNGRNSVGKSTTGQSVFHTISSASSIGSSAAAVASNSLSSLTSFVSNSFS</sequence>
<evidence type="ECO:0000313" key="2">
    <source>
        <dbReference type="Proteomes" id="UP000194236"/>
    </source>
</evidence>
<keyword evidence="2" id="KW-1185">Reference proteome</keyword>
<protein>
    <submittedName>
        <fullName evidence="1">Uncharacterized protein</fullName>
    </submittedName>
</protein>
<proteinExistence type="predicted"/>
<evidence type="ECO:0000313" key="1">
    <source>
        <dbReference type="EMBL" id="OTF74477.1"/>
    </source>
</evidence>
<dbReference type="EMBL" id="MUJZ01046898">
    <property type="protein sequence ID" value="OTF74477.1"/>
    <property type="molecule type" value="Genomic_DNA"/>
</dbReference>
<accession>A0A1Y3B2Q5</accession>
<feature type="non-terminal residue" evidence="1">
    <location>
        <position position="143"/>
    </location>
</feature>
<dbReference type="AlphaFoldDB" id="A0A1Y3B2Q5"/>
<organism evidence="1 2">
    <name type="scientific">Euroglyphus maynei</name>
    <name type="common">Mayne's house dust mite</name>
    <dbReference type="NCBI Taxonomy" id="6958"/>
    <lineage>
        <taxon>Eukaryota</taxon>
        <taxon>Metazoa</taxon>
        <taxon>Ecdysozoa</taxon>
        <taxon>Arthropoda</taxon>
        <taxon>Chelicerata</taxon>
        <taxon>Arachnida</taxon>
        <taxon>Acari</taxon>
        <taxon>Acariformes</taxon>
        <taxon>Sarcoptiformes</taxon>
        <taxon>Astigmata</taxon>
        <taxon>Psoroptidia</taxon>
        <taxon>Analgoidea</taxon>
        <taxon>Pyroglyphidae</taxon>
        <taxon>Pyroglyphinae</taxon>
        <taxon>Euroglyphus</taxon>
    </lineage>
</organism>
<dbReference type="Proteomes" id="UP000194236">
    <property type="component" value="Unassembled WGS sequence"/>
</dbReference>
<comment type="caution">
    <text evidence="1">The sequence shown here is derived from an EMBL/GenBank/DDBJ whole genome shotgun (WGS) entry which is preliminary data.</text>
</comment>